<reference evidence="2 3" key="1">
    <citation type="submission" date="2019-02" db="EMBL/GenBank/DDBJ databases">
        <title>Deep-cultivation of Planctomycetes and their phenomic and genomic characterization uncovers novel biology.</title>
        <authorList>
            <person name="Wiegand S."/>
            <person name="Jogler M."/>
            <person name="Boedeker C."/>
            <person name="Pinto D."/>
            <person name="Vollmers J."/>
            <person name="Rivas-Marin E."/>
            <person name="Kohn T."/>
            <person name="Peeters S.H."/>
            <person name="Heuer A."/>
            <person name="Rast P."/>
            <person name="Oberbeckmann S."/>
            <person name="Bunk B."/>
            <person name="Jeske O."/>
            <person name="Meyerdierks A."/>
            <person name="Storesund J.E."/>
            <person name="Kallscheuer N."/>
            <person name="Luecker S."/>
            <person name="Lage O.M."/>
            <person name="Pohl T."/>
            <person name="Merkel B.J."/>
            <person name="Hornburger P."/>
            <person name="Mueller R.-W."/>
            <person name="Bruemmer F."/>
            <person name="Labrenz M."/>
            <person name="Spormann A.M."/>
            <person name="Op den Camp H."/>
            <person name="Overmann J."/>
            <person name="Amann R."/>
            <person name="Jetten M.S.M."/>
            <person name="Mascher T."/>
            <person name="Medema M.H."/>
            <person name="Devos D.P."/>
            <person name="Kaster A.-K."/>
            <person name="Ovreas L."/>
            <person name="Rohde M."/>
            <person name="Galperin M.Y."/>
            <person name="Jogler C."/>
        </authorList>
    </citation>
    <scope>NUCLEOTIDE SEQUENCE [LARGE SCALE GENOMIC DNA]</scope>
    <source>
        <strain evidence="2 3">Mal33</strain>
    </source>
</reference>
<feature type="compositionally biased region" description="Basic and acidic residues" evidence="1">
    <location>
        <begin position="1"/>
        <end position="16"/>
    </location>
</feature>
<evidence type="ECO:0000313" key="3">
    <source>
        <dbReference type="Proteomes" id="UP000316770"/>
    </source>
</evidence>
<accession>A0A518J236</accession>
<gene>
    <name evidence="2" type="ORF">Mal33_54370</name>
</gene>
<evidence type="ECO:0000313" key="2">
    <source>
        <dbReference type="EMBL" id="QDV59402.1"/>
    </source>
</evidence>
<sequence length="167" mass="18485">MNYDTKPADRESDTERPLPCNRGYQEPLHRCESDRLFRARLSETLVGGKQKLDRHLAHQVDQGILSSLAVGERLKSRIDQLLQAIRSSGDANSPLLDSQRWSDREAGEIDALENTLLQTSAAIAELADGLTKQEATSRDAIGRMSGLIDELAAGFDTRLQRIETIGV</sequence>
<dbReference type="RefSeq" id="WP_145290850.1">
    <property type="nucleotide sequence ID" value="NZ_CP036318.1"/>
</dbReference>
<evidence type="ECO:0000256" key="1">
    <source>
        <dbReference type="SAM" id="MobiDB-lite"/>
    </source>
</evidence>
<proteinExistence type="predicted"/>
<dbReference type="EMBL" id="CP036318">
    <property type="protein sequence ID" value="QDV59402.1"/>
    <property type="molecule type" value="Genomic_DNA"/>
</dbReference>
<dbReference type="Proteomes" id="UP000316770">
    <property type="component" value="Chromosome"/>
</dbReference>
<keyword evidence="3" id="KW-1185">Reference proteome</keyword>
<dbReference type="AlphaFoldDB" id="A0A518J236"/>
<feature type="region of interest" description="Disordered" evidence="1">
    <location>
        <begin position="1"/>
        <end position="25"/>
    </location>
</feature>
<organism evidence="2 3">
    <name type="scientific">Rosistilla oblonga</name>
    <dbReference type="NCBI Taxonomy" id="2527990"/>
    <lineage>
        <taxon>Bacteria</taxon>
        <taxon>Pseudomonadati</taxon>
        <taxon>Planctomycetota</taxon>
        <taxon>Planctomycetia</taxon>
        <taxon>Pirellulales</taxon>
        <taxon>Pirellulaceae</taxon>
        <taxon>Rosistilla</taxon>
    </lineage>
</organism>
<name>A0A518J236_9BACT</name>
<protein>
    <submittedName>
        <fullName evidence="2">Uncharacterized protein</fullName>
    </submittedName>
</protein>